<organism evidence="2 3">
    <name type="scientific">Hemibagrus guttatus</name>
    <dbReference type="NCBI Taxonomy" id="175788"/>
    <lineage>
        <taxon>Eukaryota</taxon>
        <taxon>Metazoa</taxon>
        <taxon>Chordata</taxon>
        <taxon>Craniata</taxon>
        <taxon>Vertebrata</taxon>
        <taxon>Euteleostomi</taxon>
        <taxon>Actinopterygii</taxon>
        <taxon>Neopterygii</taxon>
        <taxon>Teleostei</taxon>
        <taxon>Ostariophysi</taxon>
        <taxon>Siluriformes</taxon>
        <taxon>Bagridae</taxon>
        <taxon>Hemibagrus</taxon>
    </lineage>
</organism>
<dbReference type="PANTHER" id="PTHR44969:SF1">
    <property type="entry name" value="CELL SURFACE A33 ANTIGEN"/>
    <property type="match status" value="1"/>
</dbReference>
<feature type="region of interest" description="Disordered" evidence="1">
    <location>
        <begin position="103"/>
        <end position="129"/>
    </location>
</feature>
<dbReference type="InterPro" id="IPR036179">
    <property type="entry name" value="Ig-like_dom_sf"/>
</dbReference>
<dbReference type="EMBL" id="JAUCMX010000025">
    <property type="protein sequence ID" value="KAK3511120.1"/>
    <property type="molecule type" value="Genomic_DNA"/>
</dbReference>
<evidence type="ECO:0000256" key="1">
    <source>
        <dbReference type="SAM" id="MobiDB-lite"/>
    </source>
</evidence>
<reference evidence="2" key="1">
    <citation type="submission" date="2023-06" db="EMBL/GenBank/DDBJ databases">
        <title>Male Hemibagrus guttatus genome.</title>
        <authorList>
            <person name="Bian C."/>
        </authorList>
    </citation>
    <scope>NUCLEOTIDE SEQUENCE</scope>
    <source>
        <strain evidence="2">Male_cb2023</strain>
        <tissue evidence="2">Muscle</tissue>
    </source>
</reference>
<dbReference type="InterPro" id="IPR042474">
    <property type="entry name" value="A33"/>
</dbReference>
<dbReference type="SUPFAM" id="SSF48726">
    <property type="entry name" value="Immunoglobulin"/>
    <property type="match status" value="2"/>
</dbReference>
<gene>
    <name evidence="2" type="ORF">QTP70_031685</name>
</gene>
<feature type="non-terminal residue" evidence="2">
    <location>
        <position position="1"/>
    </location>
</feature>
<dbReference type="GO" id="GO:0005886">
    <property type="term" value="C:plasma membrane"/>
    <property type="evidence" value="ECO:0007669"/>
    <property type="project" value="InterPro"/>
</dbReference>
<dbReference type="Proteomes" id="UP001274896">
    <property type="component" value="Unassembled WGS sequence"/>
</dbReference>
<dbReference type="InterPro" id="IPR013783">
    <property type="entry name" value="Ig-like_fold"/>
</dbReference>
<keyword evidence="3" id="KW-1185">Reference proteome</keyword>
<dbReference type="PANTHER" id="PTHR44969">
    <property type="entry name" value="CELL SURFACE A33 ANTIGEN"/>
    <property type="match status" value="1"/>
</dbReference>
<name>A0AAE0Q0A9_9TELE</name>
<evidence type="ECO:0008006" key="4">
    <source>
        <dbReference type="Google" id="ProtNLM"/>
    </source>
</evidence>
<proteinExistence type="predicted"/>
<dbReference type="Gene3D" id="2.60.40.10">
    <property type="entry name" value="Immunoglobulins"/>
    <property type="match status" value="2"/>
</dbReference>
<accession>A0AAE0Q0A9</accession>
<evidence type="ECO:0000313" key="3">
    <source>
        <dbReference type="Proteomes" id="UP001274896"/>
    </source>
</evidence>
<evidence type="ECO:0000313" key="2">
    <source>
        <dbReference type="EMBL" id="KAK3511120.1"/>
    </source>
</evidence>
<protein>
    <recommendedName>
        <fullName evidence="4">Ig-like domain-containing protein</fullName>
    </recommendedName>
</protein>
<sequence length="183" mass="20212">IDILSYYYAANSPPVLDIMDDFINRASLEVDIPKGSAILSLKSLTSKDSRVFQCTVKIPGDKQGKTSDTTSVVVLVAPSKPICNVQGKAEFYQNINLTCRSEKGTPPPTYKRESYDVTNKPRPNPPKSTDVNGVLSLYNISADTSGYYICTSANKIRSDSCNLTLSVMPCKYFKRSLFIMLKC</sequence>
<dbReference type="AlphaFoldDB" id="A0AAE0Q0A9"/>
<comment type="caution">
    <text evidence="2">The sequence shown here is derived from an EMBL/GenBank/DDBJ whole genome shotgun (WGS) entry which is preliminary data.</text>
</comment>